<name>A0AAX0W1X9_9PSED</name>
<dbReference type="EMBL" id="PJCQ01000001">
    <property type="protein sequence ID" value="PLV21140.1"/>
    <property type="molecule type" value="Genomic_DNA"/>
</dbReference>
<organism evidence="1 4">
    <name type="scientific">Pseudomonas guariconensis</name>
    <dbReference type="NCBI Taxonomy" id="1288410"/>
    <lineage>
        <taxon>Bacteria</taxon>
        <taxon>Pseudomonadati</taxon>
        <taxon>Pseudomonadota</taxon>
        <taxon>Gammaproteobacteria</taxon>
        <taxon>Pseudomonadales</taxon>
        <taxon>Pseudomonadaceae</taxon>
        <taxon>Pseudomonas</taxon>
    </lineage>
</organism>
<dbReference type="RefSeq" id="WP_102081082.1">
    <property type="nucleotide sequence ID" value="NZ_JAMYBG010000002.1"/>
</dbReference>
<evidence type="ECO:0000313" key="2">
    <source>
        <dbReference type="EMBL" id="PLV26017.1"/>
    </source>
</evidence>
<dbReference type="AlphaFoldDB" id="A0AAX0W1X9"/>
<sequence length="235" mass="25664">MNQKIVYQTNALGLYCGSTFADPSPLEPGVWLIPGGCVEIAPPDIPEHKAAYWNGKAWELVNYYQGLVVYSITTGEPLVLDGMQTMPAGYTLKQPGPDQIWSNGEWVDDSATILAKLYQDKLTEISQGCALYIESGFVSAALGEQHSYPSTLADQVNLTGLVFSGLDGAYPCALLGGVRTFVMHTAEQLDLVNKDQVRFKQAALQHADQLKRDAAKAFQEKKLKVLQAIVWTVPA</sequence>
<comment type="caution">
    <text evidence="1">The sequence shown here is derived from an EMBL/GenBank/DDBJ whole genome shotgun (WGS) entry which is preliminary data.</text>
</comment>
<gene>
    <name evidence="1" type="ORF">CXG49_00910</name>
    <name evidence="2" type="ORF">CXG53_00910</name>
</gene>
<evidence type="ECO:0000313" key="3">
    <source>
        <dbReference type="Proteomes" id="UP000234839"/>
    </source>
</evidence>
<evidence type="ECO:0000313" key="4">
    <source>
        <dbReference type="Proteomes" id="UP000234878"/>
    </source>
</evidence>
<dbReference type="EMBL" id="PJCP01000001">
    <property type="protein sequence ID" value="PLV26017.1"/>
    <property type="molecule type" value="Genomic_DNA"/>
</dbReference>
<dbReference type="Proteomes" id="UP000234878">
    <property type="component" value="Unassembled WGS sequence"/>
</dbReference>
<reference evidence="3 4" key="1">
    <citation type="submission" date="2017-12" db="EMBL/GenBank/DDBJ databases">
        <title>Detection of the carbapenemase gene blaVIM-5 in members of the Pseudomonas putida group isolated from polluted Nigerian wetlands.</title>
        <authorList>
            <person name="Adelowo O."/>
            <person name="Vollmers J."/>
            <person name="Maeusezahl I."/>
            <person name="Kaster A.-K."/>
            <person name="Mueller J.A."/>
        </authorList>
    </citation>
    <scope>NUCLEOTIDE SEQUENCE [LARGE SCALE GENOMIC DNA]</scope>
    <source>
        <strain evidence="2 3">MR119</strain>
        <strain evidence="1 4">MR144</strain>
    </source>
</reference>
<evidence type="ECO:0000313" key="1">
    <source>
        <dbReference type="EMBL" id="PLV21140.1"/>
    </source>
</evidence>
<protein>
    <recommendedName>
        <fullName evidence="5">Tail fiber assembly protein</fullName>
    </recommendedName>
</protein>
<keyword evidence="3" id="KW-1185">Reference proteome</keyword>
<accession>A0AAX0W1X9</accession>
<dbReference type="Proteomes" id="UP000234839">
    <property type="component" value="Unassembled WGS sequence"/>
</dbReference>
<evidence type="ECO:0008006" key="5">
    <source>
        <dbReference type="Google" id="ProtNLM"/>
    </source>
</evidence>
<proteinExistence type="predicted"/>